<dbReference type="EC" id="4.2.1.151" evidence="4"/>
<comment type="caution">
    <text evidence="5">The sequence shown here is derived from an EMBL/GenBank/DDBJ whole genome shotgun (WGS) entry which is preliminary data.</text>
</comment>
<keyword evidence="2 4" id="KW-0474">Menaquinone biosynthesis</keyword>
<comment type="catalytic activity">
    <reaction evidence="4">
        <text>chorismate = 3-[(1-carboxyvinyl)-oxy]benzoate + H2O</text>
        <dbReference type="Rhea" id="RHEA:40051"/>
        <dbReference type="ChEBI" id="CHEBI:15377"/>
        <dbReference type="ChEBI" id="CHEBI:29748"/>
        <dbReference type="ChEBI" id="CHEBI:76981"/>
        <dbReference type="EC" id="4.2.1.151"/>
    </reaction>
</comment>
<comment type="similarity">
    <text evidence="4">Belongs to the MqnA/MqnD family. MqnA subfamily.</text>
</comment>
<evidence type="ECO:0000256" key="4">
    <source>
        <dbReference type="HAMAP-Rule" id="MF_00995"/>
    </source>
</evidence>
<dbReference type="PANTHER" id="PTHR37690:SF1">
    <property type="entry name" value="CHORISMATE DEHYDRATASE"/>
    <property type="match status" value="1"/>
</dbReference>
<evidence type="ECO:0000313" key="5">
    <source>
        <dbReference type="EMBL" id="OKY94608.1"/>
    </source>
</evidence>
<evidence type="ECO:0000256" key="3">
    <source>
        <dbReference type="ARBA" id="ARBA00023239"/>
    </source>
</evidence>
<dbReference type="HAMAP" id="MF_00995">
    <property type="entry name" value="MqnA"/>
    <property type="match status" value="1"/>
</dbReference>
<comment type="pathway">
    <text evidence="1 4">Quinol/quinone metabolism; menaquinone biosynthesis.</text>
</comment>
<proteinExistence type="inferred from homology"/>
<gene>
    <name evidence="4" type="primary">mqnA</name>
    <name evidence="5" type="ORF">BHV66_05155</name>
</gene>
<dbReference type="PANTHER" id="PTHR37690">
    <property type="entry name" value="CHORISMATE DEHYDRATASE"/>
    <property type="match status" value="1"/>
</dbReference>
<evidence type="ECO:0000313" key="6">
    <source>
        <dbReference type="Proteomes" id="UP000187417"/>
    </source>
</evidence>
<dbReference type="AlphaFoldDB" id="A0A1Q6F711"/>
<dbReference type="InterPro" id="IPR030868">
    <property type="entry name" value="MqnA"/>
</dbReference>
<dbReference type="RefSeq" id="WP_004328205.1">
    <property type="nucleotide sequence ID" value="NZ_BAAFKT010000014.1"/>
</dbReference>
<dbReference type="Proteomes" id="UP000187417">
    <property type="component" value="Unassembled WGS sequence"/>
</dbReference>
<dbReference type="GeneID" id="73802649"/>
<dbReference type="GO" id="GO:0016836">
    <property type="term" value="F:hydro-lyase activity"/>
    <property type="evidence" value="ECO:0007669"/>
    <property type="project" value="UniProtKB-UniRule"/>
</dbReference>
<organism evidence="5 6">
    <name type="scientific">Alistipes putredinis</name>
    <dbReference type="NCBI Taxonomy" id="28117"/>
    <lineage>
        <taxon>Bacteria</taxon>
        <taxon>Pseudomonadati</taxon>
        <taxon>Bacteroidota</taxon>
        <taxon>Bacteroidia</taxon>
        <taxon>Bacteroidales</taxon>
        <taxon>Rikenellaceae</taxon>
        <taxon>Alistipes</taxon>
    </lineage>
</organism>
<dbReference type="Gene3D" id="3.40.190.10">
    <property type="entry name" value="Periplasmic binding protein-like II"/>
    <property type="match status" value="2"/>
</dbReference>
<protein>
    <recommendedName>
        <fullName evidence="4">Chorismate dehydratase</fullName>
        <ecNumber evidence="4">4.2.1.151</ecNumber>
    </recommendedName>
    <alternativeName>
        <fullName evidence="4">Menaquinone biosynthetic enzyme MqnA</fullName>
    </alternativeName>
</protein>
<dbReference type="STRING" id="28117.BHV66_05155"/>
<keyword evidence="3 4" id="KW-0456">Lyase</keyword>
<dbReference type="EMBL" id="MNQH01000026">
    <property type="protein sequence ID" value="OKY94608.1"/>
    <property type="molecule type" value="Genomic_DNA"/>
</dbReference>
<dbReference type="SUPFAM" id="SSF53850">
    <property type="entry name" value="Periplasmic binding protein-like II"/>
    <property type="match status" value="1"/>
</dbReference>
<dbReference type="GO" id="GO:0009234">
    <property type="term" value="P:menaquinone biosynthetic process"/>
    <property type="evidence" value="ECO:0007669"/>
    <property type="project" value="UniProtKB-UniRule"/>
</dbReference>
<dbReference type="InterPro" id="IPR003773">
    <property type="entry name" value="Menaquinone_biosynth"/>
</dbReference>
<comment type="function">
    <text evidence="4">Catalyzes the dehydration of chorismate into 3-[(1-carboxyvinyl)oxy]benzoate, a step in the biosynthesis of menaquinone (MK, vitamin K2).</text>
</comment>
<accession>A0A1Q6F711</accession>
<reference evidence="5 6" key="1">
    <citation type="journal article" date="2016" name="Nat. Biotechnol.">
        <title>Measurement of bacterial replication rates in microbial communities.</title>
        <authorList>
            <person name="Brown C.T."/>
            <person name="Olm M.R."/>
            <person name="Thomas B.C."/>
            <person name="Banfield J.F."/>
        </authorList>
    </citation>
    <scope>NUCLEOTIDE SEQUENCE [LARGE SCALE GENOMIC DNA]</scope>
    <source>
        <strain evidence="5">CAG:67_53_122</strain>
    </source>
</reference>
<dbReference type="Pfam" id="PF02621">
    <property type="entry name" value="VitK2_biosynth"/>
    <property type="match status" value="1"/>
</dbReference>
<sequence length="257" mass="29094">MMVSVPSIAAVSYLNTIPFIYGIRHEGNFRADLLLSPPSECTKNYVEGRADLALLPAAAVPSLKSTDVITEYCIGAVGPVRTVVLLSDGPVSEVRRVFLDPHSQTSVQLVGYLAAHRWKIAPEWYSLDDYEQLRHAQEGDAFLLIGDKVFDHEEKFRYKYDLAAEWQAATKLPFAFAVWVARKGTPYEVIESLQHALTFGLEHTYEAILEAGFDKKPYDAYEYLTRNIDYIFDNQKRRALQKFWDSGLKVSPRVNPG</sequence>
<evidence type="ECO:0000256" key="2">
    <source>
        <dbReference type="ARBA" id="ARBA00022428"/>
    </source>
</evidence>
<dbReference type="UniPathway" id="UPA00079"/>
<name>A0A1Q6F711_9BACT</name>
<evidence type="ECO:0000256" key="1">
    <source>
        <dbReference type="ARBA" id="ARBA00004863"/>
    </source>
</evidence>